<feature type="domain" description="Activator of Hsp90 ATPase homologue 1/2-like C-terminal" evidence="2">
    <location>
        <begin position="21"/>
        <end position="166"/>
    </location>
</feature>
<dbReference type="AlphaFoldDB" id="A0A917HP37"/>
<protein>
    <submittedName>
        <fullName evidence="3">ATPase</fullName>
    </submittedName>
</protein>
<reference evidence="3 4" key="1">
    <citation type="journal article" date="2014" name="Int. J. Syst. Evol. Microbiol.">
        <title>Complete genome sequence of Corynebacterium casei LMG S-19264T (=DSM 44701T), isolated from a smear-ripened cheese.</title>
        <authorList>
            <consortium name="US DOE Joint Genome Institute (JGI-PGF)"/>
            <person name="Walter F."/>
            <person name="Albersmeier A."/>
            <person name="Kalinowski J."/>
            <person name="Ruckert C."/>
        </authorList>
    </citation>
    <scope>NUCLEOTIDE SEQUENCE [LARGE SCALE GENOMIC DNA]</scope>
    <source>
        <strain evidence="3 4">CGMCC 1.15286</strain>
    </source>
</reference>
<comment type="caution">
    <text evidence="3">The sequence shown here is derived from an EMBL/GenBank/DDBJ whole genome shotgun (WGS) entry which is preliminary data.</text>
</comment>
<dbReference type="SUPFAM" id="SSF55961">
    <property type="entry name" value="Bet v1-like"/>
    <property type="match status" value="1"/>
</dbReference>
<dbReference type="EMBL" id="BMHY01000015">
    <property type="protein sequence ID" value="GGG85960.1"/>
    <property type="molecule type" value="Genomic_DNA"/>
</dbReference>
<proteinExistence type="inferred from homology"/>
<keyword evidence="4" id="KW-1185">Reference proteome</keyword>
<dbReference type="InterPro" id="IPR013538">
    <property type="entry name" value="ASHA1/2-like_C"/>
</dbReference>
<evidence type="ECO:0000313" key="4">
    <source>
        <dbReference type="Proteomes" id="UP000600247"/>
    </source>
</evidence>
<organism evidence="3 4">
    <name type="scientific">Paenibacillus radicis</name>
    <name type="common">ex Gao et al. 2016</name>
    <dbReference type="NCBI Taxonomy" id="1737354"/>
    <lineage>
        <taxon>Bacteria</taxon>
        <taxon>Bacillati</taxon>
        <taxon>Bacillota</taxon>
        <taxon>Bacilli</taxon>
        <taxon>Bacillales</taxon>
        <taxon>Paenibacillaceae</taxon>
        <taxon>Paenibacillus</taxon>
    </lineage>
</organism>
<evidence type="ECO:0000259" key="2">
    <source>
        <dbReference type="Pfam" id="PF08327"/>
    </source>
</evidence>
<dbReference type="Gene3D" id="3.30.530.20">
    <property type="match status" value="1"/>
</dbReference>
<dbReference type="Pfam" id="PF08327">
    <property type="entry name" value="AHSA1"/>
    <property type="match status" value="1"/>
</dbReference>
<dbReference type="RefSeq" id="WP_188892424.1">
    <property type="nucleotide sequence ID" value="NZ_BMHY01000015.1"/>
</dbReference>
<evidence type="ECO:0000256" key="1">
    <source>
        <dbReference type="ARBA" id="ARBA00006817"/>
    </source>
</evidence>
<gene>
    <name evidence="3" type="ORF">GCM10010918_50070</name>
</gene>
<dbReference type="Proteomes" id="UP000600247">
    <property type="component" value="Unassembled WGS sequence"/>
</dbReference>
<name>A0A917HP37_9BACL</name>
<dbReference type="InterPro" id="IPR023393">
    <property type="entry name" value="START-like_dom_sf"/>
</dbReference>
<evidence type="ECO:0000313" key="3">
    <source>
        <dbReference type="EMBL" id="GGG85960.1"/>
    </source>
</evidence>
<comment type="similarity">
    <text evidence="1">Belongs to the AHA1 family.</text>
</comment>
<sequence length="169" mass="19419">MTNQLTLKPEGSVLIMEREFDAPRELVYAAYTQAEHLKHWWGPRGWILSYCTVDFRPGGIWHYCMKCVDESQGDFFGFESWGKGVYKEIAAPEAFTYQDFFSDAEGNETEGMPSSIVALSFEPLEGNRTRMVSRAKYESEDQLNKVLEMGMEPGIAQTMDRLEEYLITL</sequence>
<accession>A0A917HP37</accession>